<feature type="transmembrane region" description="Helical" evidence="2">
    <location>
        <begin position="309"/>
        <end position="334"/>
    </location>
</feature>
<evidence type="ECO:0000256" key="2">
    <source>
        <dbReference type="SAM" id="Phobius"/>
    </source>
</evidence>
<gene>
    <name evidence="4" type="ORF">EPR50_G00199600</name>
</gene>
<evidence type="ECO:0000256" key="1">
    <source>
        <dbReference type="SAM" id="MobiDB-lite"/>
    </source>
</evidence>
<dbReference type="GO" id="GO:0007601">
    <property type="term" value="P:visual perception"/>
    <property type="evidence" value="ECO:0007669"/>
    <property type="project" value="InterPro"/>
</dbReference>
<keyword evidence="2" id="KW-0812">Transmembrane</keyword>
<dbReference type="InterPro" id="IPR000082">
    <property type="entry name" value="SEA_dom"/>
</dbReference>
<dbReference type="EMBL" id="SCKG01000019">
    <property type="protein sequence ID" value="TDG99929.1"/>
    <property type="molecule type" value="Genomic_DNA"/>
</dbReference>
<proteinExistence type="predicted"/>
<dbReference type="InterPro" id="IPR039861">
    <property type="entry name" value="IMPG"/>
</dbReference>
<dbReference type="PROSITE" id="PS50024">
    <property type="entry name" value="SEA"/>
    <property type="match status" value="1"/>
</dbReference>
<feature type="domain" description="SEA" evidence="3">
    <location>
        <begin position="77"/>
        <end position="198"/>
    </location>
</feature>
<dbReference type="AlphaFoldDB" id="A0A484C7K5"/>
<feature type="compositionally biased region" description="Low complexity" evidence="1">
    <location>
        <begin position="52"/>
        <end position="68"/>
    </location>
</feature>
<evidence type="ECO:0000313" key="4">
    <source>
        <dbReference type="EMBL" id="TDG99929.1"/>
    </source>
</evidence>
<feature type="compositionally biased region" description="Low complexity" evidence="1">
    <location>
        <begin position="10"/>
        <end position="41"/>
    </location>
</feature>
<keyword evidence="2" id="KW-0472">Membrane</keyword>
<feature type="compositionally biased region" description="Pro residues" evidence="1">
    <location>
        <begin position="42"/>
        <end position="51"/>
    </location>
</feature>
<evidence type="ECO:0000313" key="5">
    <source>
        <dbReference type="Proteomes" id="UP000295070"/>
    </source>
</evidence>
<dbReference type="PANTHER" id="PTHR12199">
    <property type="entry name" value="INTERPHOTORECEPTOR MATRIX PROTEOGLYCAN"/>
    <property type="match status" value="1"/>
</dbReference>
<dbReference type="Proteomes" id="UP000295070">
    <property type="component" value="Chromosome 19"/>
</dbReference>
<sequence>MSSIKPTSPTNTVTTESVKTTSSAETTSTTDSPSTLPTIAPSLPPTEPPTKTPSLPTTQPTTPSTKPTSLPPAIEPATVDRPVVVNVVINEEFKDKYEDKNSPEYRDFVGNFTNQMERYYKAKKIPNFKEVVVTSVSRGTPTVRFSVNTVEEMRLSVEAMAVYSITPRTKGVSVTHDVVLAIPNNSSQEDLYDFDFNAVEKAVGQLVGCTADCPYDVTTTPVVNKTEIGSVCKSVVGNSDAVEYYESVLVDGAITCVTVCNSLHPHPKTCYNKGICRLFSSTGPLCQCLNVDSTWYLGNDCSYPIVRTAFYIGLSVTLACLLVSLGVLTAYLVINKRKESLNKDIKNQQVNQWMAEDFEWSRANSVTGTNDAEGLGNPAFAPEVSAIHRDVYVHPAPVYQLTQPSLDTDSRQWSPSADSHNAPSFDAGFSWSDSIPHRVIPTNPMIINRPQIVKRSTSFDA</sequence>
<dbReference type="STRING" id="8167.A0A484C7K5"/>
<keyword evidence="2" id="KW-1133">Transmembrane helix</keyword>
<organism evidence="4 5">
    <name type="scientific">Perca flavescens</name>
    <name type="common">American yellow perch</name>
    <name type="synonym">Morone flavescens</name>
    <dbReference type="NCBI Taxonomy" id="8167"/>
    <lineage>
        <taxon>Eukaryota</taxon>
        <taxon>Metazoa</taxon>
        <taxon>Chordata</taxon>
        <taxon>Craniata</taxon>
        <taxon>Vertebrata</taxon>
        <taxon>Euteleostomi</taxon>
        <taxon>Actinopterygii</taxon>
        <taxon>Neopterygii</taxon>
        <taxon>Teleostei</taxon>
        <taxon>Neoteleostei</taxon>
        <taxon>Acanthomorphata</taxon>
        <taxon>Eupercaria</taxon>
        <taxon>Perciformes</taxon>
        <taxon>Percoidei</taxon>
        <taxon>Percidae</taxon>
        <taxon>Percinae</taxon>
        <taxon>Perca</taxon>
    </lineage>
</organism>
<name>A0A484C7K5_PERFV</name>
<feature type="region of interest" description="Disordered" evidence="1">
    <location>
        <begin position="1"/>
        <end position="77"/>
    </location>
</feature>
<reference evidence="4 5" key="1">
    <citation type="submission" date="2019-01" db="EMBL/GenBank/DDBJ databases">
        <title>A chromosome-scale genome assembly of the yellow perch, Perca flavescens.</title>
        <authorList>
            <person name="Feron R."/>
            <person name="Morvezen R."/>
            <person name="Bestin A."/>
            <person name="Haffray P."/>
            <person name="Klopp C."/>
            <person name="Zahm M."/>
            <person name="Cabau C."/>
            <person name="Roques C."/>
            <person name="Donnadieu C."/>
            <person name="Bouchez O."/>
            <person name="Christie M."/>
            <person name="Larson W."/>
            <person name="Guiguen Y."/>
        </authorList>
    </citation>
    <scope>NUCLEOTIDE SEQUENCE [LARGE SCALE GENOMIC DNA]</scope>
    <source>
        <strain evidence="4">YP-PL-M2</strain>
        <tissue evidence="4">Blood</tissue>
    </source>
</reference>
<comment type="caution">
    <text evidence="4">The sequence shown here is derived from an EMBL/GenBank/DDBJ whole genome shotgun (WGS) entry which is preliminary data.</text>
</comment>
<protein>
    <recommendedName>
        <fullName evidence="3">SEA domain-containing protein</fullName>
    </recommendedName>
</protein>
<dbReference type="PANTHER" id="PTHR12199:SF5">
    <property type="entry name" value="MUCIN-2-LIKE ISOFORM X1"/>
    <property type="match status" value="1"/>
</dbReference>
<evidence type="ECO:0000259" key="3">
    <source>
        <dbReference type="PROSITE" id="PS50024"/>
    </source>
</evidence>
<keyword evidence="5" id="KW-1185">Reference proteome</keyword>
<accession>A0A484C7K5</accession>